<dbReference type="EMBL" id="CP053586">
    <property type="protein sequence ID" value="WNZ23389.1"/>
    <property type="molecule type" value="Genomic_DNA"/>
</dbReference>
<feature type="region of interest" description="Disordered" evidence="1">
    <location>
        <begin position="1"/>
        <end position="26"/>
    </location>
</feature>
<feature type="compositionally biased region" description="Basic and acidic residues" evidence="1">
    <location>
        <begin position="1"/>
        <end position="12"/>
    </location>
</feature>
<dbReference type="SMART" id="SM00880">
    <property type="entry name" value="CHAD"/>
    <property type="match status" value="1"/>
</dbReference>
<sequence length="333" mass="37607">MAKATTKVDRKATAKQSKQSKQKTASGEFLSLGEYAHRIIAKQYHRLVKQEEGVLQDKDPEHLHQMRVATRRLRTALQVVGVAVKLPKPAQAKHVQALTKVLGTLRDLDVQIAALQNEYHPQVPAAEQKLIEQAIKHLHKQRNDAFAEVKSALTEKRYGDLKAAYKTWLDQPEYTPLAQLPLEAVLPELLSPLLSELLLHPAWLIAAADQSGDGGETLHDLRKTCKHARYQAEFFTEVYTKSFEAWVNELKQIQENLGIVQDTHVLLGILADDVLDSALADKMPKLNHAIQQQQTNAMTDWDAMRLKYLDTKFRRSLYQMILSPSLSSLSTSK</sequence>
<dbReference type="InterPro" id="IPR038186">
    <property type="entry name" value="CHAD_dom_sf"/>
</dbReference>
<dbReference type="AlphaFoldDB" id="A0AA96WDU0"/>
<accession>A0AA96WDU0</accession>
<proteinExistence type="predicted"/>
<dbReference type="InterPro" id="IPR007899">
    <property type="entry name" value="CHAD_dom"/>
</dbReference>
<evidence type="ECO:0000313" key="3">
    <source>
        <dbReference type="EMBL" id="WNZ23389.1"/>
    </source>
</evidence>
<evidence type="ECO:0000256" key="1">
    <source>
        <dbReference type="SAM" id="MobiDB-lite"/>
    </source>
</evidence>
<feature type="domain" description="CHAD" evidence="2">
    <location>
        <begin position="29"/>
        <end position="318"/>
    </location>
</feature>
<dbReference type="RefSeq" id="WP_316435035.1">
    <property type="nucleotide sequence ID" value="NZ_CP053586.1"/>
</dbReference>
<dbReference type="PROSITE" id="PS51708">
    <property type="entry name" value="CHAD"/>
    <property type="match status" value="1"/>
</dbReference>
<dbReference type="PANTHER" id="PTHR39339:SF1">
    <property type="entry name" value="CHAD DOMAIN-CONTAINING PROTEIN"/>
    <property type="match status" value="1"/>
</dbReference>
<organism evidence="3">
    <name type="scientific">Leptolyngbya sp. NK1-12</name>
    <dbReference type="NCBI Taxonomy" id="2547451"/>
    <lineage>
        <taxon>Bacteria</taxon>
        <taxon>Bacillati</taxon>
        <taxon>Cyanobacteriota</taxon>
        <taxon>Cyanophyceae</taxon>
        <taxon>Leptolyngbyales</taxon>
        <taxon>Leptolyngbyaceae</taxon>
        <taxon>Leptolyngbya group</taxon>
        <taxon>Leptolyngbya</taxon>
    </lineage>
</organism>
<dbReference type="PANTHER" id="PTHR39339">
    <property type="entry name" value="SLR1444 PROTEIN"/>
    <property type="match status" value="1"/>
</dbReference>
<reference evidence="3" key="1">
    <citation type="submission" date="2020-05" db="EMBL/GenBank/DDBJ databases">
        <authorList>
            <person name="Zhu T."/>
            <person name="Keshari N."/>
            <person name="Lu X."/>
        </authorList>
    </citation>
    <scope>NUCLEOTIDE SEQUENCE</scope>
    <source>
        <strain evidence="3">NK1-12</strain>
    </source>
</reference>
<gene>
    <name evidence="3" type="ORF">HJG54_11335</name>
</gene>
<dbReference type="Gene3D" id="1.40.20.10">
    <property type="entry name" value="CHAD domain"/>
    <property type="match status" value="1"/>
</dbReference>
<evidence type="ECO:0000259" key="2">
    <source>
        <dbReference type="PROSITE" id="PS51708"/>
    </source>
</evidence>
<protein>
    <submittedName>
        <fullName evidence="3">CHAD domain-containing protein</fullName>
    </submittedName>
</protein>
<dbReference type="Pfam" id="PF05235">
    <property type="entry name" value="CHAD"/>
    <property type="match status" value="1"/>
</dbReference>
<name>A0AA96WDU0_9CYAN</name>
<feature type="compositionally biased region" description="Low complexity" evidence="1">
    <location>
        <begin position="14"/>
        <end position="26"/>
    </location>
</feature>